<evidence type="ECO:0000259" key="5">
    <source>
        <dbReference type="PROSITE" id="PS51352"/>
    </source>
</evidence>
<dbReference type="Pfam" id="PF00578">
    <property type="entry name" value="AhpC-TSA"/>
    <property type="match status" value="1"/>
</dbReference>
<evidence type="ECO:0000256" key="3">
    <source>
        <dbReference type="ARBA" id="ARBA00023157"/>
    </source>
</evidence>
<dbReference type="InterPro" id="IPR050553">
    <property type="entry name" value="Thioredoxin_ResA/DsbE_sf"/>
</dbReference>
<reference evidence="6 7" key="1">
    <citation type="submission" date="2024-05" db="EMBL/GenBank/DDBJ databases">
        <authorList>
            <consortium name="Candidatus Magnetaquicoccaceae bacterium FCR-1 genome sequencing consortium"/>
            <person name="Shimoshige H."/>
            <person name="Shimamura S."/>
            <person name="Taoka A."/>
            <person name="Kobayashi H."/>
            <person name="Maekawa T."/>
        </authorList>
    </citation>
    <scope>NUCLEOTIDE SEQUENCE [LARGE SCALE GENOMIC DNA]</scope>
    <source>
        <strain evidence="6 7">FCR-1</strain>
    </source>
</reference>
<dbReference type="InterPro" id="IPR000866">
    <property type="entry name" value="AhpC/TSA"/>
</dbReference>
<feature type="domain" description="Thioredoxin" evidence="5">
    <location>
        <begin position="34"/>
        <end position="176"/>
    </location>
</feature>
<keyword evidence="7" id="KW-1185">Reference proteome</keyword>
<dbReference type="PANTHER" id="PTHR42852:SF6">
    <property type="entry name" value="THIOL:DISULFIDE INTERCHANGE PROTEIN DSBE"/>
    <property type="match status" value="1"/>
</dbReference>
<dbReference type="InterPro" id="IPR036249">
    <property type="entry name" value="Thioredoxin-like_sf"/>
</dbReference>
<evidence type="ECO:0000313" key="7">
    <source>
        <dbReference type="Proteomes" id="UP001628193"/>
    </source>
</evidence>
<name>A0ABQ0CBQ1_9PROT</name>
<comment type="subcellular location">
    <subcellularLocation>
        <location evidence="1">Cell envelope</location>
    </subcellularLocation>
</comment>
<evidence type="ECO:0000256" key="2">
    <source>
        <dbReference type="ARBA" id="ARBA00022748"/>
    </source>
</evidence>
<keyword evidence="2" id="KW-0201">Cytochrome c-type biogenesis</keyword>
<dbReference type="NCBIfam" id="TIGR00385">
    <property type="entry name" value="dsbE"/>
    <property type="match status" value="1"/>
</dbReference>
<dbReference type="SUPFAM" id="SSF52833">
    <property type="entry name" value="Thioredoxin-like"/>
    <property type="match status" value="1"/>
</dbReference>
<proteinExistence type="predicted"/>
<reference evidence="6 7" key="2">
    <citation type="submission" date="2024-09" db="EMBL/GenBank/DDBJ databases">
        <title>Draft genome sequence of Candidatus Magnetaquicoccaceae bacterium FCR-1.</title>
        <authorList>
            <person name="Shimoshige H."/>
            <person name="Shimamura S."/>
            <person name="Taoka A."/>
            <person name="Kobayashi H."/>
            <person name="Maekawa T."/>
        </authorList>
    </citation>
    <scope>NUCLEOTIDE SEQUENCE [LARGE SCALE GENOMIC DNA]</scope>
    <source>
        <strain evidence="6 7">FCR-1</strain>
    </source>
</reference>
<sequence length="179" mass="19704">MNGIWKLVLLGAVMAILLLFALGLKNDPRDIPSPLVNRPASDFSAPALEGNQTVSLSEHRGKWVLVNFWGSWCISCVAEHPYLMELAAKVKGRPDFVMIGVDFRDTPEAAQAFLKRHGNPGYAHAQDPAQKIAIDWGVYGAPESYLVDPNGTIRMKHTGPLFPGWFEQRALPLMQGNAP</sequence>
<keyword evidence="3" id="KW-1015">Disulfide bond</keyword>
<dbReference type="EMBL" id="BAAFGK010000004">
    <property type="protein sequence ID" value="GAB0058307.1"/>
    <property type="molecule type" value="Genomic_DNA"/>
</dbReference>
<dbReference type="RefSeq" id="WP_420905985.1">
    <property type="nucleotide sequence ID" value="NZ_BAAFGK010000004.1"/>
</dbReference>
<evidence type="ECO:0000256" key="1">
    <source>
        <dbReference type="ARBA" id="ARBA00004196"/>
    </source>
</evidence>
<comment type="caution">
    <text evidence="6">The sequence shown here is derived from an EMBL/GenBank/DDBJ whole genome shotgun (WGS) entry which is preliminary data.</text>
</comment>
<dbReference type="Gene3D" id="3.40.30.10">
    <property type="entry name" value="Glutaredoxin"/>
    <property type="match status" value="1"/>
</dbReference>
<dbReference type="InterPro" id="IPR013766">
    <property type="entry name" value="Thioredoxin_domain"/>
</dbReference>
<dbReference type="PANTHER" id="PTHR42852">
    <property type="entry name" value="THIOL:DISULFIDE INTERCHANGE PROTEIN DSBE"/>
    <property type="match status" value="1"/>
</dbReference>
<evidence type="ECO:0000313" key="6">
    <source>
        <dbReference type="EMBL" id="GAB0058307.1"/>
    </source>
</evidence>
<dbReference type="CDD" id="cd03010">
    <property type="entry name" value="TlpA_like_DsbE"/>
    <property type="match status" value="1"/>
</dbReference>
<keyword evidence="4" id="KW-0676">Redox-active center</keyword>
<accession>A0ABQ0CBQ1</accession>
<dbReference type="InterPro" id="IPR004799">
    <property type="entry name" value="Periplasmic_diS_OxRdtase_DsbE"/>
</dbReference>
<gene>
    <name evidence="6" type="primary">cycY</name>
    <name evidence="6" type="ORF">SIID45300_02654</name>
</gene>
<organism evidence="6 7">
    <name type="scientific">Candidatus Magnetaquiglobus chichijimensis</name>
    <dbReference type="NCBI Taxonomy" id="3141448"/>
    <lineage>
        <taxon>Bacteria</taxon>
        <taxon>Pseudomonadati</taxon>
        <taxon>Pseudomonadota</taxon>
        <taxon>Magnetococcia</taxon>
        <taxon>Magnetococcales</taxon>
        <taxon>Candidatus Magnetaquicoccaceae</taxon>
        <taxon>Candidatus Magnetaquiglobus</taxon>
    </lineage>
</organism>
<evidence type="ECO:0000256" key="4">
    <source>
        <dbReference type="ARBA" id="ARBA00023284"/>
    </source>
</evidence>
<protein>
    <submittedName>
        <fullName evidence="6">Thiol:disulfide interchange protein CycY</fullName>
    </submittedName>
</protein>
<dbReference type="PROSITE" id="PS51352">
    <property type="entry name" value="THIOREDOXIN_2"/>
    <property type="match status" value="1"/>
</dbReference>
<dbReference type="Proteomes" id="UP001628193">
    <property type="component" value="Unassembled WGS sequence"/>
</dbReference>